<reference evidence="1 2" key="1">
    <citation type="journal article" date="2020" name="Genomics">
        <title>Complete, high-quality genomes from long-read metagenomic sequencing of two wolf lichen thalli reveals enigmatic genome architecture.</title>
        <authorList>
            <person name="McKenzie S.K."/>
            <person name="Walston R.F."/>
            <person name="Allen J.L."/>
        </authorList>
    </citation>
    <scope>NUCLEOTIDE SEQUENCE [LARGE SCALE GENOMIC DNA]</scope>
    <source>
        <strain evidence="1">WasteWater2</strain>
    </source>
</reference>
<protein>
    <submittedName>
        <fullName evidence="1">Uncharacterized protein</fullName>
    </submittedName>
</protein>
<dbReference type="RefSeq" id="XP_037168098.1">
    <property type="nucleotide sequence ID" value="XM_037305233.1"/>
</dbReference>
<evidence type="ECO:0000313" key="1">
    <source>
        <dbReference type="EMBL" id="KAF6238799.1"/>
    </source>
</evidence>
<dbReference type="SUPFAM" id="SSF51735">
    <property type="entry name" value="NAD(P)-binding Rossmann-fold domains"/>
    <property type="match status" value="1"/>
</dbReference>
<sequence>MSEADLDSSLIRQMFRTLSSYSVSGKIAVITGSFHGIDLVVAHVCVYAKVSHIILVGSRECTLMTAKGHLKVSVEECGASTRIYMHTADITDIDRIASIFFGVRRRIGIPDLLILCTPSRCPSRPVHEYTIEDVTQHLDLNDKSKKGFIRNFLTPGTRKRKTLIDLSIIANEHLPNLVSGQEIKAHSHFLAYAWKKDRDWFLTFQDILHGLVTTKRLGEKLNRRSQAWVVADIDPAYRLALWRLPEKTASTFDGMILGSESVLEQAKAAQLLKQRARIVNVLPEGGGN</sequence>
<dbReference type="GeneID" id="59284974"/>
<evidence type="ECO:0000313" key="2">
    <source>
        <dbReference type="Proteomes" id="UP000578531"/>
    </source>
</evidence>
<dbReference type="EMBL" id="JACCJC010000008">
    <property type="protein sequence ID" value="KAF6238799.1"/>
    <property type="molecule type" value="Genomic_DNA"/>
</dbReference>
<dbReference type="AlphaFoldDB" id="A0A8H6L7S2"/>
<keyword evidence="2" id="KW-1185">Reference proteome</keyword>
<name>A0A8H6L7S2_9LECA</name>
<gene>
    <name evidence="1" type="ORF">HO173_003306</name>
</gene>
<dbReference type="Proteomes" id="UP000578531">
    <property type="component" value="Unassembled WGS sequence"/>
</dbReference>
<dbReference type="InterPro" id="IPR036291">
    <property type="entry name" value="NAD(P)-bd_dom_sf"/>
</dbReference>
<comment type="caution">
    <text evidence="1">The sequence shown here is derived from an EMBL/GenBank/DDBJ whole genome shotgun (WGS) entry which is preliminary data.</text>
</comment>
<accession>A0A8H6L7S2</accession>
<proteinExistence type="predicted"/>
<dbReference type="Gene3D" id="3.40.50.720">
    <property type="entry name" value="NAD(P)-binding Rossmann-like Domain"/>
    <property type="match status" value="1"/>
</dbReference>
<dbReference type="OrthoDB" id="10334829at2759"/>
<organism evidence="1 2">
    <name type="scientific">Letharia columbiana</name>
    <dbReference type="NCBI Taxonomy" id="112416"/>
    <lineage>
        <taxon>Eukaryota</taxon>
        <taxon>Fungi</taxon>
        <taxon>Dikarya</taxon>
        <taxon>Ascomycota</taxon>
        <taxon>Pezizomycotina</taxon>
        <taxon>Lecanoromycetes</taxon>
        <taxon>OSLEUM clade</taxon>
        <taxon>Lecanoromycetidae</taxon>
        <taxon>Lecanorales</taxon>
        <taxon>Lecanorineae</taxon>
        <taxon>Parmeliaceae</taxon>
        <taxon>Letharia</taxon>
    </lineage>
</organism>